<sequence length="131" mass="15062">MGKDTLNREMEFSTLDRVVMLNLLPQQGDVYSLKLIREFREDLGFSEEEQRSLNLRPGPEGQGVSWDDDAEATAGLKTIRVGSRIHALVEERFHELDSNKQLGLEALDLYERFIENTQDDGENRNEPTPIR</sequence>
<evidence type="ECO:0000313" key="2">
    <source>
        <dbReference type="EMBL" id="KKN86841.1"/>
    </source>
</evidence>
<organism evidence="2">
    <name type="scientific">marine sediment metagenome</name>
    <dbReference type="NCBI Taxonomy" id="412755"/>
    <lineage>
        <taxon>unclassified sequences</taxon>
        <taxon>metagenomes</taxon>
        <taxon>ecological metagenomes</taxon>
    </lineage>
</organism>
<dbReference type="EMBL" id="LAZR01000143">
    <property type="protein sequence ID" value="KKN86841.1"/>
    <property type="molecule type" value="Genomic_DNA"/>
</dbReference>
<dbReference type="AlphaFoldDB" id="A0A0F9WLE0"/>
<reference evidence="2" key="1">
    <citation type="journal article" date="2015" name="Nature">
        <title>Complex archaea that bridge the gap between prokaryotes and eukaryotes.</title>
        <authorList>
            <person name="Spang A."/>
            <person name="Saw J.H."/>
            <person name="Jorgensen S.L."/>
            <person name="Zaremba-Niedzwiedzka K."/>
            <person name="Martijn J."/>
            <person name="Lind A.E."/>
            <person name="van Eijk R."/>
            <person name="Schleper C."/>
            <person name="Guy L."/>
            <person name="Ettema T.J."/>
        </authorList>
    </citation>
    <scope>NUCLEOTIDE SEQUENCE</scope>
</reference>
<gene>
    <name evidence="2" type="ORF">LCGC14_0264000</name>
</gene>
<evidence type="ECO:0000256" key="1">
    <source>
        <dbReference type="SAM" id="MobiDB-lite"/>
    </source>
</evidence>
<proteinExistence type="predicted"/>
<accession>A0A0F9WLE0</accession>
<feature type="region of interest" description="Disordered" evidence="1">
    <location>
        <begin position="47"/>
        <end position="67"/>
    </location>
</feature>
<comment type="caution">
    <text evidence="2">The sequence shown here is derived from an EMBL/GenBank/DDBJ whole genome shotgun (WGS) entry which is preliminary data.</text>
</comment>
<protein>
    <submittedName>
        <fullName evidence="2">Uncharacterized protein</fullName>
    </submittedName>
</protein>
<name>A0A0F9WLE0_9ZZZZ</name>